<feature type="transmembrane region" description="Helical" evidence="14">
    <location>
        <begin position="392"/>
        <end position="414"/>
    </location>
</feature>
<dbReference type="AlphaFoldDB" id="A0A8H6C1T0"/>
<dbReference type="Gene3D" id="3.40.640.10">
    <property type="entry name" value="Type I PLP-dependent aspartate aminotransferase-like (Major domain)"/>
    <property type="match status" value="1"/>
</dbReference>
<evidence type="ECO:0000313" key="15">
    <source>
        <dbReference type="EMBL" id="KAF6071500.1"/>
    </source>
</evidence>
<reference evidence="15 16" key="1">
    <citation type="submission" date="2020-03" db="EMBL/GenBank/DDBJ databases">
        <title>FDA dAtabase for Regulatory Grade micrObial Sequences (FDA-ARGOS): Supporting development and validation of Infectious Disease Dx tests.</title>
        <authorList>
            <person name="Campos J."/>
            <person name="Goldberg B."/>
            <person name="Tallon L."/>
            <person name="Sadzewicz L."/>
            <person name="Vavikolanu K."/>
            <person name="Mehta A."/>
            <person name="Aluvathingal J."/>
            <person name="Nadendla S."/>
            <person name="Nandy P."/>
            <person name="Geyer C."/>
            <person name="Yan Y."/>
            <person name="Sichtig H."/>
        </authorList>
    </citation>
    <scope>NUCLEOTIDE SEQUENCE [LARGE SCALE GENOMIC DNA]</scope>
    <source>
        <strain evidence="15 16">FDAARGOS_656</strain>
    </source>
</reference>
<dbReference type="GO" id="GO:0030170">
    <property type="term" value="F:pyridoxal phosphate binding"/>
    <property type="evidence" value="ECO:0007669"/>
    <property type="project" value="InterPro"/>
</dbReference>
<feature type="compositionally biased region" description="Low complexity" evidence="13">
    <location>
        <begin position="228"/>
        <end position="239"/>
    </location>
</feature>
<gene>
    <name evidence="15" type="ORF">FOB64_001232</name>
</gene>
<dbReference type="Proteomes" id="UP000536275">
    <property type="component" value="Unassembled WGS sequence"/>
</dbReference>
<evidence type="ECO:0000313" key="16">
    <source>
        <dbReference type="Proteomes" id="UP000536275"/>
    </source>
</evidence>
<feature type="transmembrane region" description="Helical" evidence="14">
    <location>
        <begin position="354"/>
        <end position="371"/>
    </location>
</feature>
<dbReference type="GO" id="GO:0003992">
    <property type="term" value="F:N2-acetyl-L-ornithine:2-oxoglutarate 5-aminotransferase activity"/>
    <property type="evidence" value="ECO:0007669"/>
    <property type="project" value="UniProtKB-EC"/>
</dbReference>
<keyword evidence="9 14" id="KW-0812">Transmembrane</keyword>
<proteinExistence type="inferred from homology"/>
<evidence type="ECO:0000256" key="6">
    <source>
        <dbReference type="ARBA" id="ARBA00021753"/>
    </source>
</evidence>
<dbReference type="PANTHER" id="PTHR11986:SF79">
    <property type="entry name" value="ACETYLORNITHINE AMINOTRANSFERASE, MITOCHONDRIAL"/>
    <property type="match status" value="1"/>
</dbReference>
<feature type="compositionally biased region" description="Polar residues" evidence="13">
    <location>
        <begin position="20"/>
        <end position="33"/>
    </location>
</feature>
<feature type="compositionally biased region" description="Polar residues" evidence="13">
    <location>
        <begin position="214"/>
        <end position="227"/>
    </location>
</feature>
<keyword evidence="12 14" id="KW-0472">Membrane</keyword>
<keyword evidence="7 15" id="KW-0032">Aminotransferase</keyword>
<dbReference type="Gene3D" id="1.20.1510.10">
    <property type="entry name" value="Cation efflux protein transmembrane domain"/>
    <property type="match status" value="1"/>
</dbReference>
<comment type="cofactor">
    <cofactor evidence="1">
        <name>pyridoxal 5'-phosphate</name>
        <dbReference type="ChEBI" id="CHEBI:597326"/>
    </cofactor>
</comment>
<dbReference type="CDD" id="cd00610">
    <property type="entry name" value="OAT_like"/>
    <property type="match status" value="1"/>
</dbReference>
<dbReference type="InterPro" id="IPR005814">
    <property type="entry name" value="Aminotrans_3"/>
</dbReference>
<dbReference type="InterPro" id="IPR015422">
    <property type="entry name" value="PyrdxlP-dep_Trfase_small"/>
</dbReference>
<dbReference type="SUPFAM" id="SSF53383">
    <property type="entry name" value="PLP-dependent transferases"/>
    <property type="match status" value="1"/>
</dbReference>
<dbReference type="GO" id="GO:0016020">
    <property type="term" value="C:membrane"/>
    <property type="evidence" value="ECO:0007669"/>
    <property type="project" value="UniProtKB-SubCell"/>
</dbReference>
<keyword evidence="11 14" id="KW-1133">Transmembrane helix</keyword>
<dbReference type="GO" id="GO:0005759">
    <property type="term" value="C:mitochondrial matrix"/>
    <property type="evidence" value="ECO:0007669"/>
    <property type="project" value="TreeGrafter"/>
</dbReference>
<evidence type="ECO:0000256" key="11">
    <source>
        <dbReference type="ARBA" id="ARBA00022989"/>
    </source>
</evidence>
<comment type="similarity">
    <text evidence="4">Belongs to the class-III pyridoxal-phosphate-dependent aminotransferase family.</text>
</comment>
<dbReference type="InterPro" id="IPR015424">
    <property type="entry name" value="PyrdxlP-dep_Trfase"/>
</dbReference>
<dbReference type="InterPro" id="IPR027469">
    <property type="entry name" value="Cation_efflux_TMD_sf"/>
</dbReference>
<accession>A0A8H6C1T0</accession>
<dbReference type="InterPro" id="IPR049704">
    <property type="entry name" value="Aminotrans_3_PPA_site"/>
</dbReference>
<evidence type="ECO:0000256" key="9">
    <source>
        <dbReference type="ARBA" id="ARBA00022692"/>
    </source>
</evidence>
<dbReference type="Pfam" id="PF00202">
    <property type="entry name" value="Aminotran_3"/>
    <property type="match status" value="1"/>
</dbReference>
<feature type="transmembrane region" description="Helical" evidence="14">
    <location>
        <begin position="449"/>
        <end position="471"/>
    </location>
</feature>
<feature type="region of interest" description="Disordered" evidence="13">
    <location>
        <begin position="145"/>
        <end position="239"/>
    </location>
</feature>
<evidence type="ECO:0000256" key="8">
    <source>
        <dbReference type="ARBA" id="ARBA00022679"/>
    </source>
</evidence>
<feature type="region of interest" description="Disordered" evidence="13">
    <location>
        <begin position="1"/>
        <end position="33"/>
    </location>
</feature>
<dbReference type="PANTHER" id="PTHR11986">
    <property type="entry name" value="AMINOTRANSFERASE CLASS III"/>
    <property type="match status" value="1"/>
</dbReference>
<keyword evidence="8 15" id="KW-0808">Transferase</keyword>
<protein>
    <recommendedName>
        <fullName evidence="6">Acetylornithine aminotransferase, mitochondrial</fullName>
        <ecNumber evidence="5">2.6.1.11</ecNumber>
    </recommendedName>
</protein>
<dbReference type="EC" id="2.6.1.11" evidence="5"/>
<evidence type="ECO:0000256" key="3">
    <source>
        <dbReference type="ARBA" id="ARBA00005024"/>
    </source>
</evidence>
<dbReference type="PROSITE" id="PS00600">
    <property type="entry name" value="AA_TRANSFER_CLASS_3"/>
    <property type="match status" value="1"/>
</dbReference>
<dbReference type="EMBL" id="JABWAD010000016">
    <property type="protein sequence ID" value="KAF6071500.1"/>
    <property type="molecule type" value="Genomic_DNA"/>
</dbReference>
<name>A0A8H6C1T0_CANAX</name>
<keyword evidence="10" id="KW-0663">Pyridoxal phosphate</keyword>
<evidence type="ECO:0000256" key="14">
    <source>
        <dbReference type="SAM" id="Phobius"/>
    </source>
</evidence>
<dbReference type="InterPro" id="IPR015421">
    <property type="entry name" value="PyrdxlP-dep_Trfase_major"/>
</dbReference>
<comment type="pathway">
    <text evidence="3">Amino-acid biosynthesis; L-arginine biosynthesis; N(2)-acetyl-L-ornithine from L-glutamate: step 4/4.</text>
</comment>
<dbReference type="GO" id="GO:0042802">
    <property type="term" value="F:identical protein binding"/>
    <property type="evidence" value="ECO:0007669"/>
    <property type="project" value="TreeGrafter"/>
</dbReference>
<evidence type="ECO:0000256" key="1">
    <source>
        <dbReference type="ARBA" id="ARBA00001933"/>
    </source>
</evidence>
<comment type="caution">
    <text evidence="15">The sequence shown here is derived from an EMBL/GenBank/DDBJ whole genome shotgun (WGS) entry which is preliminary data.</text>
</comment>
<dbReference type="InterPro" id="IPR050103">
    <property type="entry name" value="Class-III_PLP-dep_AT"/>
</dbReference>
<evidence type="ECO:0000256" key="7">
    <source>
        <dbReference type="ARBA" id="ARBA00022576"/>
    </source>
</evidence>
<evidence type="ECO:0000256" key="12">
    <source>
        <dbReference type="ARBA" id="ARBA00023136"/>
    </source>
</evidence>
<feature type="compositionally biased region" description="Polar residues" evidence="13">
    <location>
        <begin position="155"/>
        <end position="182"/>
    </location>
</feature>
<feature type="compositionally biased region" description="Low complexity" evidence="13">
    <location>
        <begin position="95"/>
        <end position="112"/>
    </location>
</feature>
<evidence type="ECO:0000256" key="5">
    <source>
        <dbReference type="ARBA" id="ARBA00012919"/>
    </source>
</evidence>
<dbReference type="Gene3D" id="3.90.1150.10">
    <property type="entry name" value="Aspartate Aminotransferase, domain 1"/>
    <property type="match status" value="2"/>
</dbReference>
<evidence type="ECO:0000256" key="10">
    <source>
        <dbReference type="ARBA" id="ARBA00022898"/>
    </source>
</evidence>
<dbReference type="FunFam" id="3.40.640.10:FF:000004">
    <property type="entry name" value="Acetylornithine aminotransferase"/>
    <property type="match status" value="1"/>
</dbReference>
<organism evidence="15 16">
    <name type="scientific">Candida albicans</name>
    <name type="common">Yeast</name>
    <dbReference type="NCBI Taxonomy" id="5476"/>
    <lineage>
        <taxon>Eukaryota</taxon>
        <taxon>Fungi</taxon>
        <taxon>Dikarya</taxon>
        <taxon>Ascomycota</taxon>
        <taxon>Saccharomycotina</taxon>
        <taxon>Pichiomycetes</taxon>
        <taxon>Debaryomycetaceae</taxon>
        <taxon>Candida/Lodderomyces clade</taxon>
        <taxon>Candida</taxon>
    </lineage>
</organism>
<feature type="compositionally biased region" description="Low complexity" evidence="13">
    <location>
        <begin position="193"/>
        <end position="207"/>
    </location>
</feature>
<feature type="transmembrane region" description="Helical" evidence="14">
    <location>
        <begin position="530"/>
        <end position="548"/>
    </location>
</feature>
<feature type="compositionally biased region" description="Low complexity" evidence="13">
    <location>
        <begin position="121"/>
        <end position="132"/>
    </location>
</feature>
<sequence>MTDKHLSPSPALNEAFETESAVSDTSDTPMTNNFEIPQIQIPQDSQINPMSPSIHIEEAFVPNDTSSASNFGMLSSANFSTDSLNDTTEPFVDYYNNSNSNNGSPRRYSNSSLTNSPRIGRANSNSATSRSRPLSAFLMDSSNAISEDGQPIQPVFNNTPRSRNSLTFGIKTPVSSTFANNYTPPPLAAPTGPYRSSSPTRQSSPSRINKHYRSTSPVRRGSSPTKANNNNNNSNPFNFQSQDLMYQTNLNVSNGSNLSLPVKPAHRKGHKYKHSSISMNLFQEPPPVDIGMTQLSAIPDSYPIPNFNETLNSITPNQKLRFMWSGFHVGLSLIIFTIGFKFKLPSLSTLAHLVFYDSLGSLLIVFVDTMSNFDVWNKSSLAYPFGLGRIEVLVGFALSTSLVMVGFDLFSHFIEEFIILWVSPDNHDDHEHSSHNVHAEPGNNGNSNWFIYIVVLIVTMAVSLFSSNYILTYDRITEMINGQDDTDLKGNFPTKRNISNGSLINEANTIDNNTTGEKLKKIVSAWKKNPTHLITLSYTLFLLVGPLIPQSLTSDLAIDINEAATITVALLLCYNGWKLVKTLGGILLCSFPYSDYDYHVLKSRIIDQILSKDFFKQTYRIEKFFITKFNYRLFVIGMKINMKGANSDEEVRMRFEINRIICNELEKLDNSSKLVKPEITIDIDLPDANDESHTGKFINSISKPYSVTTYARPNLVLTHGKGSYIYDLEDRKYIDFTSGIAVTCLGHSYEPITQLIKDQSEKLIHCSNLYYNLPAGELSNKLIVKTKEFDGMKDASRVFLCNSGTEANEAALKFARKYGKSINPEKYEFITFENSFHGRSMGALSVTPNPKYQEPFSPLIPGVKIAKPNDIESVKQVINKDKTCAVIIEPLQGEGGVNIIDESFLIELRKLCDENNVLLIYDEIQCGLGRTGKLWAHSWLSPEAHPDIVTIAKALVGSYIVDHIGDKEFLQQVENKSQIFLEGLNKIAEENPNLIEKVKGKGLLLGLQFKENVDIGEIVAKCRQHGLLIITAGMNTIRLVPALNIPDQTIKDGLEILTQSIKEVN</sequence>
<feature type="region of interest" description="Disordered" evidence="13">
    <location>
        <begin position="95"/>
        <end position="132"/>
    </location>
</feature>
<evidence type="ECO:0000256" key="13">
    <source>
        <dbReference type="SAM" id="MobiDB-lite"/>
    </source>
</evidence>
<evidence type="ECO:0000256" key="2">
    <source>
        <dbReference type="ARBA" id="ARBA00004141"/>
    </source>
</evidence>
<evidence type="ECO:0000256" key="4">
    <source>
        <dbReference type="ARBA" id="ARBA00008954"/>
    </source>
</evidence>
<comment type="subcellular location">
    <subcellularLocation>
        <location evidence="2">Membrane</location>
        <topology evidence="2">Multi-pass membrane protein</topology>
    </subcellularLocation>
</comment>
<feature type="transmembrane region" description="Helical" evidence="14">
    <location>
        <begin position="322"/>
        <end position="342"/>
    </location>
</feature>